<dbReference type="Pfam" id="PF23559">
    <property type="entry name" value="WHD_DRP"/>
    <property type="match status" value="1"/>
</dbReference>
<dbReference type="InterPro" id="IPR036388">
    <property type="entry name" value="WH-like_DNA-bd_sf"/>
</dbReference>
<evidence type="ECO:0000256" key="4">
    <source>
        <dbReference type="ARBA" id="ARBA00022741"/>
    </source>
</evidence>
<name>A0AAV3PX73_LITER</name>
<dbReference type="Proteomes" id="UP001454036">
    <property type="component" value="Unassembled WGS sequence"/>
</dbReference>
<evidence type="ECO:0000256" key="6">
    <source>
        <dbReference type="ARBA" id="ARBA00022840"/>
    </source>
</evidence>
<dbReference type="CDD" id="cd14798">
    <property type="entry name" value="RX-CC_like"/>
    <property type="match status" value="1"/>
</dbReference>
<dbReference type="InterPro" id="IPR041118">
    <property type="entry name" value="Rx_N"/>
</dbReference>
<dbReference type="GO" id="GO:0005524">
    <property type="term" value="F:ATP binding"/>
    <property type="evidence" value="ECO:0007669"/>
    <property type="project" value="UniProtKB-KW"/>
</dbReference>
<dbReference type="PRINTS" id="PR00364">
    <property type="entry name" value="DISEASERSIST"/>
</dbReference>
<evidence type="ECO:0000259" key="8">
    <source>
        <dbReference type="Pfam" id="PF00931"/>
    </source>
</evidence>
<evidence type="ECO:0000259" key="9">
    <source>
        <dbReference type="Pfam" id="PF18052"/>
    </source>
</evidence>
<dbReference type="Gene3D" id="1.10.10.10">
    <property type="entry name" value="Winged helix-like DNA-binding domain superfamily/Winged helix DNA-binding domain"/>
    <property type="match status" value="1"/>
</dbReference>
<evidence type="ECO:0000256" key="1">
    <source>
        <dbReference type="ARBA" id="ARBA00008894"/>
    </source>
</evidence>
<keyword evidence="5" id="KW-0611">Plant defense</keyword>
<keyword evidence="2" id="KW-0433">Leucine-rich repeat</keyword>
<proteinExistence type="inferred from homology"/>
<evidence type="ECO:0000313" key="12">
    <source>
        <dbReference type="EMBL" id="GAA0155850.1"/>
    </source>
</evidence>
<dbReference type="InterPro" id="IPR027417">
    <property type="entry name" value="P-loop_NTPase"/>
</dbReference>
<dbReference type="FunFam" id="3.40.50.300:FF:001091">
    <property type="entry name" value="Probable disease resistance protein At1g61300"/>
    <property type="match status" value="1"/>
</dbReference>
<evidence type="ECO:0000313" key="13">
    <source>
        <dbReference type="Proteomes" id="UP001454036"/>
    </source>
</evidence>
<gene>
    <name evidence="12" type="ORF">LIER_13484</name>
</gene>
<dbReference type="SUPFAM" id="SSF52540">
    <property type="entry name" value="P-loop containing nucleoside triphosphate hydrolases"/>
    <property type="match status" value="1"/>
</dbReference>
<feature type="region of interest" description="Disordered" evidence="7">
    <location>
        <begin position="128"/>
        <end position="150"/>
    </location>
</feature>
<feature type="domain" description="NB-ARC" evidence="8">
    <location>
        <begin position="162"/>
        <end position="333"/>
    </location>
</feature>
<organism evidence="12 13">
    <name type="scientific">Lithospermum erythrorhizon</name>
    <name type="common">Purple gromwell</name>
    <name type="synonym">Lithospermum officinale var. erythrorhizon</name>
    <dbReference type="NCBI Taxonomy" id="34254"/>
    <lineage>
        <taxon>Eukaryota</taxon>
        <taxon>Viridiplantae</taxon>
        <taxon>Streptophyta</taxon>
        <taxon>Embryophyta</taxon>
        <taxon>Tracheophyta</taxon>
        <taxon>Spermatophyta</taxon>
        <taxon>Magnoliopsida</taxon>
        <taxon>eudicotyledons</taxon>
        <taxon>Gunneridae</taxon>
        <taxon>Pentapetalae</taxon>
        <taxon>asterids</taxon>
        <taxon>lamiids</taxon>
        <taxon>Boraginales</taxon>
        <taxon>Boraginaceae</taxon>
        <taxon>Boraginoideae</taxon>
        <taxon>Lithospermeae</taxon>
        <taxon>Lithospermum</taxon>
    </lineage>
</organism>
<protein>
    <submittedName>
        <fullName evidence="12">Antimicrobial response protein</fullName>
    </submittedName>
</protein>
<dbReference type="Pfam" id="PF00931">
    <property type="entry name" value="NB-ARC"/>
    <property type="match status" value="1"/>
</dbReference>
<dbReference type="Pfam" id="PF23598">
    <property type="entry name" value="LRR_14"/>
    <property type="match status" value="1"/>
</dbReference>
<dbReference type="PANTHER" id="PTHR23155">
    <property type="entry name" value="DISEASE RESISTANCE PROTEIN RP"/>
    <property type="match status" value="1"/>
</dbReference>
<evidence type="ECO:0000256" key="2">
    <source>
        <dbReference type="ARBA" id="ARBA00022614"/>
    </source>
</evidence>
<dbReference type="GO" id="GO:0098542">
    <property type="term" value="P:defense response to other organism"/>
    <property type="evidence" value="ECO:0007669"/>
    <property type="project" value="TreeGrafter"/>
</dbReference>
<dbReference type="PANTHER" id="PTHR23155:SF1193">
    <property type="entry name" value="DISEASE RESISTANCE PROTEIN RPP13-RELATED"/>
    <property type="match status" value="1"/>
</dbReference>
<dbReference type="Gene3D" id="3.40.50.300">
    <property type="entry name" value="P-loop containing nucleotide triphosphate hydrolases"/>
    <property type="match status" value="1"/>
</dbReference>
<keyword evidence="4" id="KW-0547">Nucleotide-binding</keyword>
<comment type="similarity">
    <text evidence="1">Belongs to the disease resistance NB-LRR family.</text>
</comment>
<dbReference type="InterPro" id="IPR058922">
    <property type="entry name" value="WHD_DRP"/>
</dbReference>
<dbReference type="InterPro" id="IPR038005">
    <property type="entry name" value="RX-like_CC"/>
</dbReference>
<sequence length="875" mass="99064">MADAAVEFLLQNVKELLVYNVELLGDVKKEVEALRDDLEVFQGFLEDSADYHGGSNHNEQQAIVRKIRSIVNRAEDAIDNFVVEKSRNADRNVFSRAAHMVDHLTSVRGIAGEVRSIRSSVDKINAQKGSSARFSDRDVRGNGGVENQPPVVEEDNVVGFDEEAEKVISLLREDSEELEVIGIVGMAGLGKTTLANKIYKDDTVDYEFIHRAWAFVSKDCRIEDVFISILKQLTDTTEAIYKESSTELAKKVRECLMQKKYLIVLDDVWTHDTLDTLRIAFPNNKKHSRILLTTRKRFVAEYANVNRPPHDLKFLTKGESWELLEKKVFGKTKCPQDLTYLGETIAEKCGGLPLAIVVIAGTLLPKRNIKDWWDQVAQGVDDFIVKDERKFLEVVGRSYNSLPPNLKWCFLYFGLIPRGPIPVWKLIRLWLAEGFIKYDSRSGVENAAAVLLDELVDRNLVMATSWKSNGRVKSCRVHDTLRIFCKEEAETQNLYHEIDMSNFGSLGNYRRICVNSNAVQYISSKSSGEQVRTFLTFNPDPTEKITLEPTDLTKMLKAFKRLRVLEVSSIKFTRFPKELRQLVLLRYLAFSCNFKSIPASISSLWNLQTLIILTSNSTLEVHEDIWKLFQLRHLQTNSTTKLPSPPASNKDKGRENMQTLSTISPESCTEAVFSRTPNIKKLGVRGKVGILLENGSKFMENLVKLENLVNLKIINDVTSHSAIPRLSRKFPKNLRKLTLSGSSLSWDDMSILGDLVFLEVLKLKDNAFRGDVWKPKSASFGCLRVLFIDRTNLVKWDASDKQYSSLIRLVLRNCNDLTGIPSCLAGATSFQNLEIYCCSKSVIASARELHMKTPKQGQVNKSSKSLKLTVYPPDM</sequence>
<dbReference type="EMBL" id="BAABME010002732">
    <property type="protein sequence ID" value="GAA0155850.1"/>
    <property type="molecule type" value="Genomic_DNA"/>
</dbReference>
<dbReference type="Gene3D" id="3.80.10.10">
    <property type="entry name" value="Ribonuclease Inhibitor"/>
    <property type="match status" value="1"/>
</dbReference>
<dbReference type="InterPro" id="IPR032675">
    <property type="entry name" value="LRR_dom_sf"/>
</dbReference>
<feature type="domain" description="Disease resistance protein winged helix" evidence="10">
    <location>
        <begin position="425"/>
        <end position="481"/>
    </location>
</feature>
<feature type="domain" description="Disease resistance N-terminal" evidence="9">
    <location>
        <begin position="5"/>
        <end position="91"/>
    </location>
</feature>
<evidence type="ECO:0000256" key="7">
    <source>
        <dbReference type="SAM" id="MobiDB-lite"/>
    </source>
</evidence>
<accession>A0AAV3PX73</accession>
<dbReference type="FunFam" id="1.10.10.10:FF:000322">
    <property type="entry name" value="Probable disease resistance protein At1g63360"/>
    <property type="match status" value="1"/>
</dbReference>
<feature type="domain" description="Disease resistance R13L4/SHOC-2-like LRR" evidence="11">
    <location>
        <begin position="551"/>
        <end position="743"/>
    </location>
</feature>
<dbReference type="Gene3D" id="1.20.5.4130">
    <property type="match status" value="1"/>
</dbReference>
<dbReference type="AlphaFoldDB" id="A0AAV3PX73"/>
<reference evidence="12 13" key="1">
    <citation type="submission" date="2024-01" db="EMBL/GenBank/DDBJ databases">
        <title>The complete chloroplast genome sequence of Lithospermum erythrorhizon: insights into the phylogenetic relationship among Boraginaceae species and the maternal lineages of purple gromwells.</title>
        <authorList>
            <person name="Okada T."/>
            <person name="Watanabe K."/>
        </authorList>
    </citation>
    <scope>NUCLEOTIDE SEQUENCE [LARGE SCALE GENOMIC DNA]</scope>
</reference>
<keyword evidence="6" id="KW-0067">ATP-binding</keyword>
<evidence type="ECO:0000259" key="11">
    <source>
        <dbReference type="Pfam" id="PF23598"/>
    </source>
</evidence>
<evidence type="ECO:0000256" key="5">
    <source>
        <dbReference type="ARBA" id="ARBA00022821"/>
    </source>
</evidence>
<evidence type="ECO:0000256" key="3">
    <source>
        <dbReference type="ARBA" id="ARBA00022737"/>
    </source>
</evidence>
<dbReference type="InterPro" id="IPR042197">
    <property type="entry name" value="Apaf_helical"/>
</dbReference>
<dbReference type="Gene3D" id="1.10.8.430">
    <property type="entry name" value="Helical domain of apoptotic protease-activating factors"/>
    <property type="match status" value="1"/>
</dbReference>
<dbReference type="Pfam" id="PF18052">
    <property type="entry name" value="Rx_N"/>
    <property type="match status" value="1"/>
</dbReference>
<dbReference type="SUPFAM" id="SSF52058">
    <property type="entry name" value="L domain-like"/>
    <property type="match status" value="1"/>
</dbReference>
<keyword evidence="3" id="KW-0677">Repeat</keyword>
<dbReference type="InterPro" id="IPR055414">
    <property type="entry name" value="LRR_R13L4/SHOC2-like"/>
</dbReference>
<dbReference type="InterPro" id="IPR002182">
    <property type="entry name" value="NB-ARC"/>
</dbReference>
<dbReference type="GO" id="GO:0051607">
    <property type="term" value="P:defense response to virus"/>
    <property type="evidence" value="ECO:0007669"/>
    <property type="project" value="UniProtKB-ARBA"/>
</dbReference>
<keyword evidence="13" id="KW-1185">Reference proteome</keyword>
<evidence type="ECO:0000259" key="10">
    <source>
        <dbReference type="Pfam" id="PF23559"/>
    </source>
</evidence>
<comment type="caution">
    <text evidence="12">The sequence shown here is derived from an EMBL/GenBank/DDBJ whole genome shotgun (WGS) entry which is preliminary data.</text>
</comment>
<dbReference type="GO" id="GO:0043531">
    <property type="term" value="F:ADP binding"/>
    <property type="evidence" value="ECO:0007669"/>
    <property type="project" value="InterPro"/>
</dbReference>
<dbReference type="InterPro" id="IPR044974">
    <property type="entry name" value="Disease_R_plants"/>
</dbReference>